<comment type="caution">
    <text evidence="1">The sequence shown here is derived from an EMBL/GenBank/DDBJ whole genome shotgun (WGS) entry which is preliminary data.</text>
</comment>
<dbReference type="Proteomes" id="UP000037239">
    <property type="component" value="Unassembled WGS sequence"/>
</dbReference>
<evidence type="ECO:0000313" key="2">
    <source>
        <dbReference type="Proteomes" id="UP000037239"/>
    </source>
</evidence>
<protein>
    <submittedName>
        <fullName evidence="1">Uncharacterized protein</fullName>
    </submittedName>
</protein>
<name>A0AB34TB10_9BIFI</name>
<gene>
    <name evidence="1" type="ORF">BAAM0483_01440</name>
</gene>
<evidence type="ECO:0000313" key="1">
    <source>
        <dbReference type="EMBL" id="KOA51662.1"/>
    </source>
</evidence>
<reference evidence="1 2" key="1">
    <citation type="journal article" date="2015" name="Int J Genomics">
        <title>Comparative Genomics Revealed Genetic Diversity and Species/Strain-Level Differences in Carbohydrate Metabolism of Three Probiotic Bifidobacterial Species.</title>
        <authorList>
            <person name="Odamaki T."/>
            <person name="Horigome A."/>
            <person name="Sugahara H."/>
            <person name="Hashikura N."/>
            <person name="Minami J."/>
            <person name="Xiao J.Z."/>
            <person name="Abe F."/>
        </authorList>
    </citation>
    <scope>NUCLEOTIDE SEQUENCE [LARGE SCALE GENOMIC DNA]</scope>
    <source>
        <strain evidence="1 2">MCC 0483</strain>
    </source>
</reference>
<dbReference type="AlphaFoldDB" id="A0AB34TB10"/>
<sequence>MLYDCVCECGRHVALTRLQLLRRKYLSCGQCGIDQQDRAMHLPADEIMRLGADYISECRKTKKMEKRNG</sequence>
<dbReference type="EMBL" id="AWFK01000003">
    <property type="protein sequence ID" value="KOA51662.1"/>
    <property type="molecule type" value="Genomic_DNA"/>
</dbReference>
<organism evidence="1 2">
    <name type="scientific">Bifidobacterium animalis subsp. animalis MCC 0483</name>
    <dbReference type="NCBI Taxonomy" id="1365955"/>
    <lineage>
        <taxon>Bacteria</taxon>
        <taxon>Bacillati</taxon>
        <taxon>Actinomycetota</taxon>
        <taxon>Actinomycetes</taxon>
        <taxon>Bifidobacteriales</taxon>
        <taxon>Bifidobacteriaceae</taxon>
        <taxon>Bifidobacterium</taxon>
    </lineage>
</organism>
<accession>A0AB34TB10</accession>
<proteinExistence type="predicted"/>